<protein>
    <submittedName>
        <fullName evidence="1">Uncharacterized protein</fullName>
    </submittedName>
</protein>
<comment type="caution">
    <text evidence="1">The sequence shown here is derived from an EMBL/GenBank/DDBJ whole genome shotgun (WGS) entry which is preliminary data.</text>
</comment>
<sequence length="99" mass="10856">MNMQMQARLTGVTSLDFTPDGGEPIQFGELHILEPLDTRRGDAAGDRTSVLQCELAMAKQLVSTWKGPIDLVLELQPVTDRKGRRNQIVVGARTPQKAA</sequence>
<evidence type="ECO:0000313" key="1">
    <source>
        <dbReference type="EMBL" id="MBN8743460.1"/>
    </source>
</evidence>
<gene>
    <name evidence="1" type="ORF">J0I24_04050</name>
</gene>
<name>A0A8I1MTD2_THIA3</name>
<dbReference type="EMBL" id="JAFKMR010000012">
    <property type="protein sequence ID" value="MBN8743460.1"/>
    <property type="molecule type" value="Genomic_DNA"/>
</dbReference>
<reference evidence="1" key="1">
    <citation type="submission" date="2021-02" db="EMBL/GenBank/DDBJ databases">
        <title>Thiocyanate and organic carbon inputs drive convergent selection for specific autotrophic Afipia and Thiobacillus strains within complex microbiomes.</title>
        <authorList>
            <person name="Huddy R.J."/>
            <person name="Sachdeva R."/>
            <person name="Kadzinga F."/>
            <person name="Kantor R.S."/>
            <person name="Harrison S.T.L."/>
            <person name="Banfield J.F."/>
        </authorList>
    </citation>
    <scope>NUCLEOTIDE SEQUENCE</scope>
    <source>
        <strain evidence="1">SCN18_13_7_16_R3_B_64_19</strain>
    </source>
</reference>
<accession>A0A8I1MTD2</accession>
<proteinExistence type="predicted"/>
<organism evidence="1 2">
    <name type="scientific">Thiomonas arsenitoxydans (strain DSM 22701 / CIP 110005 / 3As)</name>
    <dbReference type="NCBI Taxonomy" id="426114"/>
    <lineage>
        <taxon>Bacteria</taxon>
        <taxon>Pseudomonadati</taxon>
        <taxon>Pseudomonadota</taxon>
        <taxon>Betaproteobacteria</taxon>
        <taxon>Burkholderiales</taxon>
        <taxon>Thiomonas</taxon>
    </lineage>
</organism>
<dbReference type="RefSeq" id="WP_276728250.1">
    <property type="nucleotide sequence ID" value="NZ_JAFKMR010000012.1"/>
</dbReference>
<evidence type="ECO:0000313" key="2">
    <source>
        <dbReference type="Proteomes" id="UP000664800"/>
    </source>
</evidence>
<dbReference type="AlphaFoldDB" id="A0A8I1MTD2"/>
<dbReference type="Proteomes" id="UP000664800">
    <property type="component" value="Unassembled WGS sequence"/>
</dbReference>